<evidence type="ECO:0000313" key="2">
    <source>
        <dbReference type="EMBL" id="ARJ43896.1"/>
    </source>
</evidence>
<evidence type="ECO:0000313" key="3">
    <source>
        <dbReference type="Proteomes" id="UP000192900"/>
    </source>
</evidence>
<dbReference type="EMBL" id="CP019706">
    <property type="protein sequence ID" value="ARJ43896.1"/>
    <property type="molecule type" value="Genomic_DNA"/>
</dbReference>
<keyword evidence="1" id="KW-0732">Signal</keyword>
<evidence type="ECO:0008006" key="4">
    <source>
        <dbReference type="Google" id="ProtNLM"/>
    </source>
</evidence>
<dbReference type="RefSeq" id="WP_085071943.1">
    <property type="nucleotide sequence ID" value="NZ_CP019706.1"/>
</dbReference>
<feature type="signal peptide" evidence="1">
    <location>
        <begin position="1"/>
        <end position="20"/>
    </location>
</feature>
<accession>A0A1W6B9V2</accession>
<protein>
    <recommendedName>
        <fullName evidence="4">C-type lysozyme inhibitor domain-containing protein</fullName>
    </recommendedName>
</protein>
<sequence>MRKLLLAAGLLTLFTSSARSETEFQITCPGRAVMTISRAQHGLTTLMWPQRHFQVASGQVRHTLENGAKVAITRFRNGDRLIINQSSGKVWFAYRNTNKLLPCSRSAKREVEAITLERFDDRGHIDS</sequence>
<keyword evidence="3" id="KW-1185">Reference proteome</keyword>
<dbReference type="KEGG" id="palh:B1H58_18800"/>
<proteinExistence type="predicted"/>
<dbReference type="AlphaFoldDB" id="A0A1W6B9V2"/>
<organism evidence="2 3">
    <name type="scientific">Pantoea alhagi</name>
    <dbReference type="NCBI Taxonomy" id="1891675"/>
    <lineage>
        <taxon>Bacteria</taxon>
        <taxon>Pseudomonadati</taxon>
        <taxon>Pseudomonadota</taxon>
        <taxon>Gammaproteobacteria</taxon>
        <taxon>Enterobacterales</taxon>
        <taxon>Erwiniaceae</taxon>
        <taxon>Pantoea</taxon>
    </lineage>
</organism>
<evidence type="ECO:0000256" key="1">
    <source>
        <dbReference type="SAM" id="SignalP"/>
    </source>
</evidence>
<dbReference type="OrthoDB" id="6624210at2"/>
<dbReference type="Proteomes" id="UP000192900">
    <property type="component" value="Chromosome"/>
</dbReference>
<gene>
    <name evidence="2" type="ORF">B1H58_18800</name>
</gene>
<feature type="chain" id="PRO_5012506724" description="C-type lysozyme inhibitor domain-containing protein" evidence="1">
    <location>
        <begin position="21"/>
        <end position="127"/>
    </location>
</feature>
<reference evidence="2 3" key="1">
    <citation type="submission" date="2017-02" db="EMBL/GenBank/DDBJ databases">
        <title>Complete genome sequence of the drought resistance-promoting endophyte Pantoea alhagi LTYR-11Z.</title>
        <authorList>
            <person name="Zhang L."/>
        </authorList>
    </citation>
    <scope>NUCLEOTIDE SEQUENCE [LARGE SCALE GENOMIC DNA]</scope>
    <source>
        <strain evidence="2 3">LTYR-11Z</strain>
    </source>
</reference>
<name>A0A1W6B9V2_9GAMM</name>